<dbReference type="InterPro" id="IPR050143">
    <property type="entry name" value="TRIM/RBCC"/>
</dbReference>
<evidence type="ECO:0000313" key="4">
    <source>
        <dbReference type="EMBL" id="CDQ90771.1"/>
    </source>
</evidence>
<keyword evidence="1" id="KW-0479">Metal-binding</keyword>
<feature type="domain" description="B box-type" evidence="3">
    <location>
        <begin position="25"/>
        <end position="63"/>
    </location>
</feature>
<evidence type="ECO:0000313" key="5">
    <source>
        <dbReference type="Proteomes" id="UP000193380"/>
    </source>
</evidence>
<evidence type="ECO:0000259" key="3">
    <source>
        <dbReference type="Pfam" id="PF00643"/>
    </source>
</evidence>
<gene>
    <name evidence="4" type="ORF">GSONMT00014765001</name>
</gene>
<reference evidence="4" key="1">
    <citation type="journal article" date="2014" name="Nat. Commun.">
        <title>The rainbow trout genome provides novel insights into evolution after whole-genome duplication in vertebrates.</title>
        <authorList>
            <person name="Berthelot C."/>
            <person name="Brunet F."/>
            <person name="Chalopin D."/>
            <person name="Juanchich A."/>
            <person name="Bernard M."/>
            <person name="Noel B."/>
            <person name="Bento P."/>
            <person name="Da Silva C."/>
            <person name="Labadie K."/>
            <person name="Alberti A."/>
            <person name="Aury J.M."/>
            <person name="Louis A."/>
            <person name="Dehais P."/>
            <person name="Bardou P."/>
            <person name="Montfort J."/>
            <person name="Klopp C."/>
            <person name="Cabau C."/>
            <person name="Gaspin C."/>
            <person name="Thorgaard G.H."/>
            <person name="Boussaha M."/>
            <person name="Quillet E."/>
            <person name="Guyomard R."/>
            <person name="Galiana D."/>
            <person name="Bobe J."/>
            <person name="Volff J.N."/>
            <person name="Genet C."/>
            <person name="Wincker P."/>
            <person name="Jaillon O."/>
            <person name="Roest Crollius H."/>
            <person name="Guiguen Y."/>
        </authorList>
    </citation>
    <scope>NUCLEOTIDE SEQUENCE [LARGE SCALE GENOMIC DNA]</scope>
</reference>
<dbReference type="PaxDb" id="8022-A0A060YGE3"/>
<keyword evidence="1" id="KW-0863">Zinc-finger</keyword>
<dbReference type="Proteomes" id="UP000193380">
    <property type="component" value="Unassembled WGS sequence"/>
</dbReference>
<accession>A0A060YGE3</accession>
<dbReference type="AlphaFoldDB" id="A0A060YGE3"/>
<dbReference type="InterPro" id="IPR000315">
    <property type="entry name" value="Znf_B-box"/>
</dbReference>
<proteinExistence type="predicted"/>
<dbReference type="PANTHER" id="PTHR24103">
    <property type="entry name" value="E3 UBIQUITIN-PROTEIN LIGASE TRIM"/>
    <property type="match status" value="1"/>
</dbReference>
<name>A0A060YGE3_ONCMY</name>
<dbReference type="EMBL" id="FR910920">
    <property type="protein sequence ID" value="CDQ90771.1"/>
    <property type="molecule type" value="Genomic_DNA"/>
</dbReference>
<dbReference type="Pfam" id="PF00643">
    <property type="entry name" value="zf-B_box"/>
    <property type="match status" value="1"/>
</dbReference>
<dbReference type="GO" id="GO:0008270">
    <property type="term" value="F:zinc ion binding"/>
    <property type="evidence" value="ECO:0007669"/>
    <property type="project" value="UniProtKB-KW"/>
</dbReference>
<organism evidence="4 5">
    <name type="scientific">Oncorhynchus mykiss</name>
    <name type="common">Rainbow trout</name>
    <name type="synonym">Salmo gairdneri</name>
    <dbReference type="NCBI Taxonomy" id="8022"/>
    <lineage>
        <taxon>Eukaryota</taxon>
        <taxon>Metazoa</taxon>
        <taxon>Chordata</taxon>
        <taxon>Craniata</taxon>
        <taxon>Vertebrata</taxon>
        <taxon>Euteleostomi</taxon>
        <taxon>Actinopterygii</taxon>
        <taxon>Neopterygii</taxon>
        <taxon>Teleostei</taxon>
        <taxon>Protacanthopterygii</taxon>
        <taxon>Salmoniformes</taxon>
        <taxon>Salmonidae</taxon>
        <taxon>Salmoninae</taxon>
        <taxon>Oncorhynchus</taxon>
    </lineage>
</organism>
<evidence type="ECO:0000256" key="1">
    <source>
        <dbReference type="ARBA" id="ARBA00022771"/>
    </source>
</evidence>
<dbReference type="Gene3D" id="3.30.160.60">
    <property type="entry name" value="Classic Zinc Finger"/>
    <property type="match status" value="1"/>
</dbReference>
<protein>
    <recommendedName>
        <fullName evidence="3">B box-type domain-containing protein</fullName>
    </recommendedName>
</protein>
<dbReference type="SUPFAM" id="SSF57845">
    <property type="entry name" value="B-box zinc-binding domain"/>
    <property type="match status" value="1"/>
</dbReference>
<dbReference type="STRING" id="8022.A0A060YGE3"/>
<keyword evidence="2" id="KW-0862">Zinc</keyword>
<sequence>MCSDHCRPRRTSLDTIGMQTFFSVKKHVCSLHSKLLTLFCLEHEEPICSVCEGSSKQTHDCIPVDEAALDRKSQAQKTENQIQEDFEKLHQFLRYEEAARMAVLREEEEDEDD</sequence>
<reference evidence="4" key="2">
    <citation type="submission" date="2014-03" db="EMBL/GenBank/DDBJ databases">
        <authorList>
            <person name="Genoscope - CEA"/>
        </authorList>
    </citation>
    <scope>NUCLEOTIDE SEQUENCE</scope>
</reference>
<evidence type="ECO:0000256" key="2">
    <source>
        <dbReference type="ARBA" id="ARBA00022833"/>
    </source>
</evidence>